<comment type="caution">
    <text evidence="1">The sequence shown here is derived from an EMBL/GenBank/DDBJ whole genome shotgun (WGS) entry which is preliminary data.</text>
</comment>
<geneLocation type="mitochondrion" evidence="1"/>
<accession>A0A101LZ60</accession>
<proteinExistence type="predicted"/>
<keyword evidence="1" id="KW-0496">Mitochondrion</keyword>
<dbReference type="AlphaFoldDB" id="A0A101LZ60"/>
<name>A0A101LZ60_PICGL</name>
<sequence>MYMDVHKEGTGHLSPFFGGEERGNKLQRYLTNFLLGQHHPIGICECLDARVLFIFLRS</sequence>
<dbReference type="EMBL" id="LKAM01000006">
    <property type="protein sequence ID" value="KUM48024.1"/>
    <property type="molecule type" value="Genomic_DNA"/>
</dbReference>
<reference evidence="1" key="1">
    <citation type="journal article" date="2015" name="Genome Biol. Evol.">
        <title>Organellar Genomes of White Spruce (Picea glauca): Assembly and Annotation.</title>
        <authorList>
            <person name="Jackman S.D."/>
            <person name="Warren R.L."/>
            <person name="Gibb E.A."/>
            <person name="Vandervalk B.P."/>
            <person name="Mohamadi H."/>
            <person name="Chu J."/>
            <person name="Raymond A."/>
            <person name="Pleasance S."/>
            <person name="Coope R."/>
            <person name="Wildung M.R."/>
            <person name="Ritland C.E."/>
            <person name="Bousquet J."/>
            <person name="Jones S.J."/>
            <person name="Bohlmann J."/>
            <person name="Birol I."/>
        </authorList>
    </citation>
    <scope>NUCLEOTIDE SEQUENCE [LARGE SCALE GENOMIC DNA]</scope>
    <source>
        <tissue evidence="1">Flushing bud</tissue>
    </source>
</reference>
<gene>
    <name evidence="1" type="ORF">ABT39_MTgene5019</name>
</gene>
<organism evidence="1">
    <name type="scientific">Picea glauca</name>
    <name type="common">White spruce</name>
    <name type="synonym">Pinus glauca</name>
    <dbReference type="NCBI Taxonomy" id="3330"/>
    <lineage>
        <taxon>Eukaryota</taxon>
        <taxon>Viridiplantae</taxon>
        <taxon>Streptophyta</taxon>
        <taxon>Embryophyta</taxon>
        <taxon>Tracheophyta</taxon>
        <taxon>Spermatophyta</taxon>
        <taxon>Pinopsida</taxon>
        <taxon>Pinidae</taxon>
        <taxon>Conifers I</taxon>
        <taxon>Pinales</taxon>
        <taxon>Pinaceae</taxon>
        <taxon>Picea</taxon>
    </lineage>
</organism>
<evidence type="ECO:0000313" key="1">
    <source>
        <dbReference type="EMBL" id="KUM48024.1"/>
    </source>
</evidence>
<protein>
    <submittedName>
        <fullName evidence="1">Uncharacterized protein</fullName>
    </submittedName>
</protein>